<dbReference type="FunFam" id="1.25.40.10:FF:000031">
    <property type="entry name" value="Pentatricopeptide repeat-containing protein mitochondrial"/>
    <property type="match status" value="1"/>
</dbReference>
<evidence type="ECO:0000256" key="1">
    <source>
        <dbReference type="ARBA" id="ARBA00022737"/>
    </source>
</evidence>
<gene>
    <name evidence="3" type="ORF">CEPIT_LOCUS16616</name>
</gene>
<dbReference type="InterPro" id="IPR046960">
    <property type="entry name" value="PPR_At4g14850-like_plant"/>
</dbReference>
<feature type="repeat" description="PPR" evidence="2">
    <location>
        <begin position="382"/>
        <end position="416"/>
    </location>
</feature>
<dbReference type="EMBL" id="CAMAPF010000124">
    <property type="protein sequence ID" value="CAH9104000.1"/>
    <property type="molecule type" value="Genomic_DNA"/>
</dbReference>
<dbReference type="GO" id="GO:0003723">
    <property type="term" value="F:RNA binding"/>
    <property type="evidence" value="ECO:0007669"/>
    <property type="project" value="InterPro"/>
</dbReference>
<evidence type="ECO:0000256" key="2">
    <source>
        <dbReference type="PROSITE-ProRule" id="PRU00708"/>
    </source>
</evidence>
<organism evidence="3 4">
    <name type="scientific">Cuscuta epithymum</name>
    <dbReference type="NCBI Taxonomy" id="186058"/>
    <lineage>
        <taxon>Eukaryota</taxon>
        <taxon>Viridiplantae</taxon>
        <taxon>Streptophyta</taxon>
        <taxon>Embryophyta</taxon>
        <taxon>Tracheophyta</taxon>
        <taxon>Spermatophyta</taxon>
        <taxon>Magnoliopsida</taxon>
        <taxon>eudicotyledons</taxon>
        <taxon>Gunneridae</taxon>
        <taxon>Pentapetalae</taxon>
        <taxon>asterids</taxon>
        <taxon>lamiids</taxon>
        <taxon>Solanales</taxon>
        <taxon>Convolvulaceae</taxon>
        <taxon>Cuscuteae</taxon>
        <taxon>Cuscuta</taxon>
        <taxon>Cuscuta subgen. Cuscuta</taxon>
    </lineage>
</organism>
<evidence type="ECO:0008006" key="5">
    <source>
        <dbReference type="Google" id="ProtNLM"/>
    </source>
</evidence>
<dbReference type="Gene3D" id="1.25.40.10">
    <property type="entry name" value="Tetratricopeptide repeat domain"/>
    <property type="match status" value="6"/>
</dbReference>
<keyword evidence="4" id="KW-1185">Reference proteome</keyword>
<feature type="repeat" description="PPR" evidence="2">
    <location>
        <begin position="281"/>
        <end position="315"/>
    </location>
</feature>
<dbReference type="FunFam" id="1.25.40.10:FF:000158">
    <property type="entry name" value="pentatricopeptide repeat-containing protein At2g33680"/>
    <property type="match status" value="1"/>
</dbReference>
<dbReference type="Pfam" id="PF13041">
    <property type="entry name" value="PPR_2"/>
    <property type="match status" value="4"/>
</dbReference>
<feature type="repeat" description="PPR" evidence="2">
    <location>
        <begin position="149"/>
        <end position="183"/>
    </location>
</feature>
<accession>A0AAV0DKM4</accession>
<dbReference type="PANTHER" id="PTHR24015">
    <property type="entry name" value="OS07G0578800 PROTEIN-RELATED"/>
    <property type="match status" value="1"/>
</dbReference>
<evidence type="ECO:0000313" key="4">
    <source>
        <dbReference type="Proteomes" id="UP001152523"/>
    </source>
</evidence>
<dbReference type="PANTHER" id="PTHR24015:SF47">
    <property type="entry name" value="OS01G0374200 PROTEIN"/>
    <property type="match status" value="1"/>
</dbReference>
<dbReference type="InterPro" id="IPR011990">
    <property type="entry name" value="TPR-like_helical_dom_sf"/>
</dbReference>
<sequence length="713" mass="78734">MNHAASFTPRHKHLFKTILNYTHEKNLPKGKCLHGHLIKTGSISCIYLSNSVVNFYAKCSILRDGHLAFDDISNKDTVSWNCLINGYSRLGTQGSSLSVLNLFKQMRNQSAVPNSHTFSGIFSSASYLGDTFVGKQAHCLAVKLSVLGDVVVGSSLINMYCKSGDIGDAHKMFGEMPEKNSVSWATMISGYASLRLPGEALGIFMMMLISEEDINEFALTSVLSSFTFPEFVVAGKLIHSISVKNGLISIVSVANALLTMYAKCGSLDDAYKAFKSSNIKEAITWSAMVTGCAQNGYGERALELFSEMHFCGVTPTEYTLVGVLNACSDVEAAIEGRQIHGYLWKLGFQSQIYIMTALVDMYAKCGMIGDAKNGFDSLGEPDIVLMTSMIAGFVQNGDNESAINMYWQMTKKDILPNELTMSSVLRACSTLASLEQGKQLHTHTIKYGLTLTVLVGSALATMYTKCGTLKDGNQVFKMMPDRDVASWNSMISGLSQNGHGIEALELFEEMRKTVVEKPDHVTFVSVLAACSHMGCVEKGRYYFRMMSDEFGIEPRVEHYACMVDILGRAGKLHEAKEFILSSTIDHGQCLWRILLSACRNYRNYDLGAYAGEKLMELGSLESSAYILLSSIYSALGRGEDVERVRRLMSVRGVNKEPGCSWIELKTRFHVFVVADQTHPEITSIREEVWKLSKLMKGEYADEELDLELGLVGL</sequence>
<dbReference type="InterPro" id="IPR002885">
    <property type="entry name" value="PPR_rpt"/>
</dbReference>
<comment type="caution">
    <text evidence="3">The sequence shown here is derived from an EMBL/GenBank/DDBJ whole genome shotgun (WGS) entry which is preliminary data.</text>
</comment>
<feature type="repeat" description="PPR" evidence="2">
    <location>
        <begin position="76"/>
        <end position="113"/>
    </location>
</feature>
<evidence type="ECO:0000313" key="3">
    <source>
        <dbReference type="EMBL" id="CAH9104000.1"/>
    </source>
</evidence>
<dbReference type="NCBIfam" id="TIGR00756">
    <property type="entry name" value="PPR"/>
    <property type="match status" value="4"/>
</dbReference>
<dbReference type="GO" id="GO:0005739">
    <property type="term" value="C:mitochondrion"/>
    <property type="evidence" value="ECO:0007669"/>
    <property type="project" value="TreeGrafter"/>
</dbReference>
<dbReference type="GO" id="GO:0009451">
    <property type="term" value="P:RNA modification"/>
    <property type="evidence" value="ECO:0007669"/>
    <property type="project" value="InterPro"/>
</dbReference>
<dbReference type="Pfam" id="PF20431">
    <property type="entry name" value="E_motif"/>
    <property type="match status" value="1"/>
</dbReference>
<dbReference type="Pfam" id="PF01535">
    <property type="entry name" value="PPR"/>
    <property type="match status" value="3"/>
</dbReference>
<reference evidence="3" key="1">
    <citation type="submission" date="2022-07" db="EMBL/GenBank/DDBJ databases">
        <authorList>
            <person name="Macas J."/>
            <person name="Novak P."/>
            <person name="Neumann P."/>
        </authorList>
    </citation>
    <scope>NUCLEOTIDE SEQUENCE</scope>
</reference>
<proteinExistence type="predicted"/>
<dbReference type="AlphaFoldDB" id="A0AAV0DKM4"/>
<name>A0AAV0DKM4_9ASTE</name>
<feature type="repeat" description="PPR" evidence="2">
    <location>
        <begin position="483"/>
        <end position="517"/>
    </location>
</feature>
<dbReference type="GO" id="GO:0099402">
    <property type="term" value="P:plant organ development"/>
    <property type="evidence" value="ECO:0007669"/>
    <property type="project" value="UniProtKB-ARBA"/>
</dbReference>
<keyword evidence="1" id="KW-0677">Repeat</keyword>
<dbReference type="FunFam" id="1.25.40.10:FF:000687">
    <property type="entry name" value="Pentatricopeptide repeat-containing protein At4g33170"/>
    <property type="match status" value="1"/>
</dbReference>
<dbReference type="Proteomes" id="UP001152523">
    <property type="component" value="Unassembled WGS sequence"/>
</dbReference>
<dbReference type="InterPro" id="IPR046848">
    <property type="entry name" value="E_motif"/>
</dbReference>
<dbReference type="PROSITE" id="PS51375">
    <property type="entry name" value="PPR"/>
    <property type="match status" value="5"/>
</dbReference>
<protein>
    <recommendedName>
        <fullName evidence="5">Pentatricopeptide repeat-containing protein</fullName>
    </recommendedName>
</protein>